<dbReference type="FunFam" id="1.25.40.10:FF:000043">
    <property type="entry name" value="G-protein-signaling modulator 2 isoform X1"/>
    <property type="match status" value="1"/>
</dbReference>
<evidence type="ECO:0008006" key="14">
    <source>
        <dbReference type="Google" id="ProtNLM"/>
    </source>
</evidence>
<dbReference type="PANTHER" id="PTHR45954:SF1">
    <property type="entry name" value="LD33695P"/>
    <property type="match status" value="1"/>
</dbReference>
<dbReference type="GO" id="GO:0001965">
    <property type="term" value="F:G-protein alpha-subunit binding"/>
    <property type="evidence" value="ECO:0007669"/>
    <property type="project" value="TreeGrafter"/>
</dbReference>
<proteinExistence type="inferred from homology"/>
<gene>
    <name evidence="12" type="primary">ORF100365</name>
    <name evidence="13" type="synonym">ORF100376</name>
</gene>
<dbReference type="AlphaFoldDB" id="A0A0B7A996"/>
<dbReference type="EMBL" id="HACG01029670">
    <property type="protein sequence ID" value="CEK76535.1"/>
    <property type="molecule type" value="Transcribed_RNA"/>
</dbReference>
<feature type="compositionally biased region" description="Basic and acidic residues" evidence="11">
    <location>
        <begin position="587"/>
        <end position="597"/>
    </location>
</feature>
<evidence type="ECO:0000256" key="5">
    <source>
        <dbReference type="ARBA" id="ARBA00022490"/>
    </source>
</evidence>
<dbReference type="SUPFAM" id="SSF48452">
    <property type="entry name" value="TPR-like"/>
    <property type="match status" value="2"/>
</dbReference>
<dbReference type="EMBL" id="HACG01029672">
    <property type="protein sequence ID" value="CEK76537.1"/>
    <property type="molecule type" value="Transcribed_RNA"/>
</dbReference>
<evidence type="ECO:0000256" key="3">
    <source>
        <dbReference type="ARBA" id="ARBA00006600"/>
    </source>
</evidence>
<protein>
    <recommendedName>
        <fullName evidence="14">G-protein-signaling modulator 2</fullName>
    </recommendedName>
</protein>
<keyword evidence="7" id="KW-0677">Repeat</keyword>
<dbReference type="InterPro" id="IPR011990">
    <property type="entry name" value="TPR-like_helical_dom_sf"/>
</dbReference>
<dbReference type="InterPro" id="IPR003109">
    <property type="entry name" value="GoLoco_motif"/>
</dbReference>
<evidence type="ECO:0000256" key="7">
    <source>
        <dbReference type="ARBA" id="ARBA00022737"/>
    </source>
</evidence>
<dbReference type="GO" id="GO:0000132">
    <property type="term" value="P:establishment of mitotic spindle orientation"/>
    <property type="evidence" value="ECO:0007669"/>
    <property type="project" value="TreeGrafter"/>
</dbReference>
<keyword evidence="4" id="KW-1003">Cell membrane</keyword>
<name>A0A0B7A996_9EUPU</name>
<evidence type="ECO:0000256" key="1">
    <source>
        <dbReference type="ARBA" id="ARBA00004236"/>
    </source>
</evidence>
<dbReference type="Pfam" id="PF13424">
    <property type="entry name" value="TPR_12"/>
    <property type="match status" value="3"/>
</dbReference>
<dbReference type="GO" id="GO:0005938">
    <property type="term" value="C:cell cortex"/>
    <property type="evidence" value="ECO:0007669"/>
    <property type="project" value="TreeGrafter"/>
</dbReference>
<dbReference type="InterPro" id="IPR019734">
    <property type="entry name" value="TPR_rpt"/>
</dbReference>
<dbReference type="SMART" id="SM00028">
    <property type="entry name" value="TPR"/>
    <property type="match status" value="7"/>
</dbReference>
<feature type="region of interest" description="Disordered" evidence="11">
    <location>
        <begin position="587"/>
        <end position="609"/>
    </location>
</feature>
<evidence type="ECO:0000256" key="11">
    <source>
        <dbReference type="SAM" id="MobiDB-lite"/>
    </source>
</evidence>
<dbReference type="Pfam" id="PF13374">
    <property type="entry name" value="TPR_10"/>
    <property type="match status" value="1"/>
</dbReference>
<evidence type="ECO:0000256" key="4">
    <source>
        <dbReference type="ARBA" id="ARBA00022475"/>
    </source>
</evidence>
<keyword evidence="6" id="KW-0597">Phosphoprotein</keyword>
<accession>A0A0B7A996</accession>
<dbReference type="PROSITE" id="PS50877">
    <property type="entry name" value="GOLOCO"/>
    <property type="match status" value="4"/>
</dbReference>
<evidence type="ECO:0000256" key="9">
    <source>
        <dbReference type="ARBA" id="ARBA00023136"/>
    </source>
</evidence>
<dbReference type="SMART" id="SM00390">
    <property type="entry name" value="GoLoco"/>
    <property type="match status" value="4"/>
</dbReference>
<comment type="subcellular location">
    <subcellularLocation>
        <location evidence="1">Cell membrane</location>
    </subcellularLocation>
    <subcellularLocation>
        <location evidence="2">Cytoplasm</location>
    </subcellularLocation>
</comment>
<dbReference type="InterPro" id="IPR052386">
    <property type="entry name" value="GPSM"/>
</dbReference>
<sequence length="609" mass="67771">MACSCMELALEGERLCKAGDCRMGVQFFEAAVEAGTDDLKTLSAIYSQLGNAYFYLQDYAKALEYHKHDLNLARTTNDKIGEAKASGNLGNTLKVIGRFDEAIVCCIRHLEISREIEDKIGEARALYNLGNVYHAKGKHLGRHGNQDPGEFEPEVKECLQNAVQYYEENLDLVKTLGDRSAEGRACGNLGNTHYLLGNFAEAIIFHEQRLSIAKEYGDKAAERRAFTNLGNAHIFLGDFDVAADSYKKSLQIAKQLGDRALEAQACYSLGNTYTLMRDFETAIKYHQFHLLIAQELFDRVGEGRACWSLGNANSALGNHKVALQFANRHLEISKEIGDQTGQMTAQMNLIDLKDILGASDQSGSIGGDDLPDVAMSRRQVVEKDKSRRFSMENMELMKLTPDSKTGKQVGARPKHKVQKSASVAVDMGVDPKGAQNGSGEEFDDDGLFDLLTRFQSRRIDDQRCSFRLQDNPSPEADESKDVRLVSSPASEKLMDMVAGFQASRMNDQRASLPSFPGLTSQEVIGQLLISTNEEKLKFPDDNFFEMLMRCQATRLEDQRSSLPQDLSAPTVPDEDFINLIMRVQSSRIEEQRSDLPEKSITATPGKKKK</sequence>
<evidence type="ECO:0000313" key="12">
    <source>
        <dbReference type="EMBL" id="CEK76535.1"/>
    </source>
</evidence>
<feature type="repeat" description="TPR" evidence="10">
    <location>
        <begin position="43"/>
        <end position="76"/>
    </location>
</feature>
<evidence type="ECO:0000256" key="8">
    <source>
        <dbReference type="ARBA" id="ARBA00022803"/>
    </source>
</evidence>
<reference evidence="12" key="1">
    <citation type="submission" date="2014-12" db="EMBL/GenBank/DDBJ databases">
        <title>Insight into the proteome of Arion vulgaris.</title>
        <authorList>
            <person name="Aradska J."/>
            <person name="Bulat T."/>
            <person name="Smidak R."/>
            <person name="Sarate P."/>
            <person name="Gangsoo J."/>
            <person name="Sialana F."/>
            <person name="Bilban M."/>
            <person name="Lubec G."/>
        </authorList>
    </citation>
    <scope>NUCLEOTIDE SEQUENCE</scope>
    <source>
        <tissue evidence="12">Skin</tissue>
    </source>
</reference>
<comment type="similarity">
    <text evidence="3">Belongs to the GPSM family.</text>
</comment>
<dbReference type="Pfam" id="PF02188">
    <property type="entry name" value="GoLoco"/>
    <property type="match status" value="4"/>
</dbReference>
<evidence type="ECO:0000256" key="10">
    <source>
        <dbReference type="PROSITE-ProRule" id="PRU00339"/>
    </source>
</evidence>
<evidence type="ECO:0000313" key="13">
    <source>
        <dbReference type="EMBL" id="CEK76537.1"/>
    </source>
</evidence>
<feature type="repeat" description="TPR" evidence="10">
    <location>
        <begin position="223"/>
        <end position="256"/>
    </location>
</feature>
<evidence type="ECO:0000256" key="2">
    <source>
        <dbReference type="ARBA" id="ARBA00004496"/>
    </source>
</evidence>
<dbReference type="PROSITE" id="PS50005">
    <property type="entry name" value="TPR"/>
    <property type="match status" value="2"/>
</dbReference>
<dbReference type="PANTHER" id="PTHR45954">
    <property type="entry name" value="LD33695P"/>
    <property type="match status" value="1"/>
</dbReference>
<organism evidence="12">
    <name type="scientific">Arion vulgaris</name>
    <dbReference type="NCBI Taxonomy" id="1028688"/>
    <lineage>
        <taxon>Eukaryota</taxon>
        <taxon>Metazoa</taxon>
        <taxon>Spiralia</taxon>
        <taxon>Lophotrochozoa</taxon>
        <taxon>Mollusca</taxon>
        <taxon>Gastropoda</taxon>
        <taxon>Heterobranchia</taxon>
        <taxon>Euthyneura</taxon>
        <taxon>Panpulmonata</taxon>
        <taxon>Eupulmonata</taxon>
        <taxon>Stylommatophora</taxon>
        <taxon>Helicina</taxon>
        <taxon>Arionoidea</taxon>
        <taxon>Arionidae</taxon>
        <taxon>Arion</taxon>
    </lineage>
</organism>
<dbReference type="GO" id="GO:0005092">
    <property type="term" value="F:GDP-dissociation inhibitor activity"/>
    <property type="evidence" value="ECO:0007669"/>
    <property type="project" value="TreeGrafter"/>
</dbReference>
<keyword evidence="8 10" id="KW-0802">TPR repeat</keyword>
<feature type="region of interest" description="Disordered" evidence="11">
    <location>
        <begin position="402"/>
        <end position="421"/>
    </location>
</feature>
<dbReference type="GO" id="GO:0005886">
    <property type="term" value="C:plasma membrane"/>
    <property type="evidence" value="ECO:0007669"/>
    <property type="project" value="UniProtKB-SubCell"/>
</dbReference>
<evidence type="ECO:0000256" key="6">
    <source>
        <dbReference type="ARBA" id="ARBA00022553"/>
    </source>
</evidence>
<keyword evidence="5" id="KW-0963">Cytoplasm</keyword>
<dbReference type="Gene3D" id="1.25.40.10">
    <property type="entry name" value="Tetratricopeptide repeat domain"/>
    <property type="match status" value="3"/>
</dbReference>
<keyword evidence="9" id="KW-0472">Membrane</keyword>